<protein>
    <recommendedName>
        <fullName evidence="3">Transposase</fullName>
    </recommendedName>
</protein>
<evidence type="ECO:0000313" key="2">
    <source>
        <dbReference type="Proteomes" id="UP000823863"/>
    </source>
</evidence>
<comment type="caution">
    <text evidence="1">The sequence shown here is derived from an EMBL/GenBank/DDBJ whole genome shotgun (WGS) entry which is preliminary data.</text>
</comment>
<gene>
    <name evidence="1" type="ORF">H9931_01655</name>
</gene>
<dbReference type="Proteomes" id="UP000823863">
    <property type="component" value="Unassembled WGS sequence"/>
</dbReference>
<proteinExistence type="predicted"/>
<evidence type="ECO:0008006" key="3">
    <source>
        <dbReference type="Google" id="ProtNLM"/>
    </source>
</evidence>
<accession>A0A9D2TEC0</accession>
<dbReference type="EMBL" id="DWWB01000005">
    <property type="protein sequence ID" value="HJC65412.1"/>
    <property type="molecule type" value="Genomic_DNA"/>
</dbReference>
<organism evidence="1 2">
    <name type="scientific">Candidatus Enterocloster excrementigallinarum</name>
    <dbReference type="NCBI Taxonomy" id="2838558"/>
    <lineage>
        <taxon>Bacteria</taxon>
        <taxon>Bacillati</taxon>
        <taxon>Bacillota</taxon>
        <taxon>Clostridia</taxon>
        <taxon>Lachnospirales</taxon>
        <taxon>Lachnospiraceae</taxon>
        <taxon>Enterocloster</taxon>
    </lineage>
</organism>
<reference evidence="1" key="1">
    <citation type="journal article" date="2021" name="PeerJ">
        <title>Extensive microbial diversity within the chicken gut microbiome revealed by metagenomics and culture.</title>
        <authorList>
            <person name="Gilroy R."/>
            <person name="Ravi A."/>
            <person name="Getino M."/>
            <person name="Pursley I."/>
            <person name="Horton D.L."/>
            <person name="Alikhan N.F."/>
            <person name="Baker D."/>
            <person name="Gharbi K."/>
            <person name="Hall N."/>
            <person name="Watson M."/>
            <person name="Adriaenssens E.M."/>
            <person name="Foster-Nyarko E."/>
            <person name="Jarju S."/>
            <person name="Secka A."/>
            <person name="Antonio M."/>
            <person name="Oren A."/>
            <person name="Chaudhuri R.R."/>
            <person name="La Ragione R."/>
            <person name="Hildebrand F."/>
            <person name="Pallen M.J."/>
        </authorList>
    </citation>
    <scope>NUCLEOTIDE SEQUENCE</scope>
    <source>
        <strain evidence="1">CHK198-12963</strain>
    </source>
</reference>
<name>A0A9D2TEC0_9FIRM</name>
<reference evidence="1" key="2">
    <citation type="submission" date="2021-04" db="EMBL/GenBank/DDBJ databases">
        <authorList>
            <person name="Gilroy R."/>
        </authorList>
    </citation>
    <scope>NUCLEOTIDE SEQUENCE</scope>
    <source>
        <strain evidence="1">CHK198-12963</strain>
    </source>
</reference>
<dbReference type="AlphaFoldDB" id="A0A9D2TEC0"/>
<evidence type="ECO:0000313" key="1">
    <source>
        <dbReference type="EMBL" id="HJC65412.1"/>
    </source>
</evidence>
<sequence length="310" mass="35456">MGKEDTAMKAYMSQNRVFADIFNFYLYQGEQVIVPEQLREMDSAELSMPYGVDGNGELVQKYRDLLKELAVMEDENATYLLLGIENQSHVHYAAPVKNLLYDVLQYAKQVERAASRHRAAKDYKGHNSGEFLSGFYKQDKLIPVITLLVFFSPEPWDGPRSLSEMMITKNPKILSMLPEYRVHLISPSELEEEDFGKFHTTLGDVLEFIKYSNDKEKLVEWLEGRKTELALGRREVEVLNASVKANLTIEADKEVVNVCKAIEDLKAEAVEKEQLRGIKNLMHNLHWTAEQAAAAWGIPPEDTKKLLKML</sequence>